<evidence type="ECO:0000313" key="1">
    <source>
        <dbReference type="EMBL" id="KKN82308.1"/>
    </source>
</evidence>
<proteinExistence type="predicted"/>
<protein>
    <submittedName>
        <fullName evidence="1">Uncharacterized protein</fullName>
    </submittedName>
</protein>
<comment type="caution">
    <text evidence="1">The sequence shown here is derived from an EMBL/GenBank/DDBJ whole genome shotgun (WGS) entry which is preliminary data.</text>
</comment>
<organism evidence="1">
    <name type="scientific">marine sediment metagenome</name>
    <dbReference type="NCBI Taxonomy" id="412755"/>
    <lineage>
        <taxon>unclassified sequences</taxon>
        <taxon>metagenomes</taxon>
        <taxon>ecological metagenomes</taxon>
    </lineage>
</organism>
<name>A0A0F9WTZ3_9ZZZZ</name>
<gene>
    <name evidence="1" type="ORF">LCGC14_0311210</name>
</gene>
<sequence length="93" mass="10309">MNSEKAWVDLCDTIDSVGVDYALAEDDFNSTKEVLRVAANAYALTLLDELQTYLTDAARRSSRSGSDYPYGGESGIDVPWLINLFRKERIKGG</sequence>
<dbReference type="AlphaFoldDB" id="A0A0F9WTZ3"/>
<accession>A0A0F9WTZ3</accession>
<reference evidence="1" key="1">
    <citation type="journal article" date="2015" name="Nature">
        <title>Complex archaea that bridge the gap between prokaryotes and eukaryotes.</title>
        <authorList>
            <person name="Spang A."/>
            <person name="Saw J.H."/>
            <person name="Jorgensen S.L."/>
            <person name="Zaremba-Niedzwiedzka K."/>
            <person name="Martijn J."/>
            <person name="Lind A.E."/>
            <person name="van Eijk R."/>
            <person name="Schleper C."/>
            <person name="Guy L."/>
            <person name="Ettema T.J."/>
        </authorList>
    </citation>
    <scope>NUCLEOTIDE SEQUENCE</scope>
</reference>
<dbReference type="EMBL" id="LAZR01000203">
    <property type="protein sequence ID" value="KKN82308.1"/>
    <property type="molecule type" value="Genomic_DNA"/>
</dbReference>